<dbReference type="InterPro" id="IPR006035">
    <property type="entry name" value="Ureohydrolase"/>
</dbReference>
<protein>
    <recommendedName>
        <fullName evidence="5 6">Formimidoylglutamase</fullName>
        <ecNumber evidence="5 6">3.5.3.8</ecNumber>
    </recommendedName>
    <alternativeName>
        <fullName evidence="5">Formiminoglutamase</fullName>
    </alternativeName>
    <alternativeName>
        <fullName evidence="5">Formiminoglutamate hydrolase</fullName>
    </alternativeName>
</protein>
<dbReference type="SUPFAM" id="SSF52768">
    <property type="entry name" value="Arginase/deacetylase"/>
    <property type="match status" value="1"/>
</dbReference>
<dbReference type="Proteomes" id="UP000244948">
    <property type="component" value="Unassembled WGS sequence"/>
</dbReference>
<dbReference type="PANTHER" id="PTHR11358:SF35">
    <property type="entry name" value="FORMIMIDOYLGLUTAMASE"/>
    <property type="match status" value="1"/>
</dbReference>
<sequence length="316" mass="35338">MINFWQKTANEIWTGRDDSHESQSAKRMFQVVPIVEEPQFNFSERNALIGFACDEGVKRNRGRVGAAEAPDQLRRVFANFAAHQGHEKLIDCGTIHYRESLEATQNALTDLVVLLQRSHNKTVVLGGGHETAYAHGLGLYKSDRDAKIGIINFDAHLDMRLAAESTSGTPFRELQEYCQRENRPFHYLCIGASEVGNTGSLLETAHSSGAEIIWDYECHLGNLPVLEARLVAFLEKVDLIYLSFDLDALSPSSMFAVSAPASLGVDPQLYLHLGKKIKESGKLQALDFVEYLPSRDHDDLCARVAARFIWEFTRGL</sequence>
<dbReference type="CDD" id="cd09988">
    <property type="entry name" value="Formimidoylglutamase"/>
    <property type="match status" value="1"/>
</dbReference>
<dbReference type="PROSITE" id="PS51409">
    <property type="entry name" value="ARGINASE_2"/>
    <property type="match status" value="1"/>
</dbReference>
<evidence type="ECO:0000256" key="4">
    <source>
        <dbReference type="ARBA" id="ARBA00023211"/>
    </source>
</evidence>
<gene>
    <name evidence="5 9" type="primary">hutG</name>
    <name evidence="9" type="ORF">DC082_01075</name>
</gene>
<keyword evidence="3 5" id="KW-0369">Histidine metabolism</keyword>
<dbReference type="GO" id="GO:0008783">
    <property type="term" value="F:agmatinase activity"/>
    <property type="evidence" value="ECO:0007669"/>
    <property type="project" value="TreeGrafter"/>
</dbReference>
<reference evidence="9 10" key="1">
    <citation type="journal article" date="2018" name="Genome Announc.">
        <title>Ignatzschineria cameli sp. nov., isolated from necrotic foot tissue of dromedaries (Camelus dromedarius) and associated maggots (Wohlfahrtia species) in Dubai.</title>
        <authorList>
            <person name="Tsang C.C."/>
            <person name="Tang J.Y."/>
            <person name="Fong J.Y."/>
            <person name="Kinne J."/>
            <person name="Lee H.H."/>
            <person name="Joseph M."/>
            <person name="Jose S."/>
            <person name="Schuster R.K."/>
            <person name="Tang Y."/>
            <person name="Sivakumar S."/>
            <person name="Chen J.H."/>
            <person name="Teng J.L."/>
            <person name="Lau S.K."/>
            <person name="Wernery U."/>
            <person name="Woo P.C."/>
        </authorList>
    </citation>
    <scope>NUCLEOTIDE SEQUENCE [LARGE SCALE GENOMIC DNA]</scope>
    <source>
        <strain evidence="9 10">KCTC 22643</strain>
    </source>
</reference>
<feature type="binding site" evidence="5">
    <location>
        <position position="247"/>
    </location>
    <ligand>
        <name>Mn(2+)</name>
        <dbReference type="ChEBI" id="CHEBI:29035"/>
        <label>2</label>
    </ligand>
</feature>
<evidence type="ECO:0000256" key="6">
    <source>
        <dbReference type="NCBIfam" id="TIGR01227"/>
    </source>
</evidence>
<dbReference type="GO" id="GO:0033389">
    <property type="term" value="P:putrescine biosynthetic process from arginine, via agmatine"/>
    <property type="evidence" value="ECO:0007669"/>
    <property type="project" value="TreeGrafter"/>
</dbReference>
<comment type="caution">
    <text evidence="9">The sequence shown here is derived from an EMBL/GenBank/DDBJ whole genome shotgun (WGS) entry which is preliminary data.</text>
</comment>
<feature type="binding site" evidence="7">
    <location>
        <position position="156"/>
    </location>
    <ligand>
        <name>Mn(2+)</name>
        <dbReference type="ChEBI" id="CHEBI:29035"/>
        <label>1</label>
    </ligand>
</feature>
<dbReference type="AlphaFoldDB" id="A0A2U2ALT5"/>
<dbReference type="InterPro" id="IPR005923">
    <property type="entry name" value="HutG"/>
</dbReference>
<dbReference type="GO" id="GO:0030145">
    <property type="term" value="F:manganese ion binding"/>
    <property type="evidence" value="ECO:0007669"/>
    <property type="project" value="UniProtKB-UniRule"/>
</dbReference>
<dbReference type="NCBIfam" id="TIGR01227">
    <property type="entry name" value="hutG"/>
    <property type="match status" value="1"/>
</dbReference>
<dbReference type="EMBL" id="QEWR01000002">
    <property type="protein sequence ID" value="PWD84169.1"/>
    <property type="molecule type" value="Genomic_DNA"/>
</dbReference>
<evidence type="ECO:0000256" key="5">
    <source>
        <dbReference type="HAMAP-Rule" id="MF_00737"/>
    </source>
</evidence>
<feature type="binding site" evidence="5 7">
    <location>
        <position position="245"/>
    </location>
    <ligand>
        <name>Mn(2+)</name>
        <dbReference type="ChEBI" id="CHEBI:29035"/>
        <label>1</label>
    </ligand>
</feature>
<feature type="binding site" evidence="5">
    <location>
        <position position="154"/>
    </location>
    <ligand>
        <name>Mn(2+)</name>
        <dbReference type="ChEBI" id="CHEBI:29035"/>
        <label>2</label>
    </ligand>
</feature>
<dbReference type="EC" id="3.5.3.8" evidence="5 6"/>
<dbReference type="InterPro" id="IPR023696">
    <property type="entry name" value="Ureohydrolase_dom_sf"/>
</dbReference>
<evidence type="ECO:0000256" key="3">
    <source>
        <dbReference type="ARBA" id="ARBA00022808"/>
    </source>
</evidence>
<comment type="function">
    <text evidence="5">Catalyzes the conversion of N-formimidoyl-L-glutamate to L-glutamate and formamide.</text>
</comment>
<evidence type="ECO:0000313" key="9">
    <source>
        <dbReference type="EMBL" id="PWD84169.1"/>
    </source>
</evidence>
<dbReference type="GO" id="GO:0019556">
    <property type="term" value="P:L-histidine catabolic process to glutamate and formamide"/>
    <property type="evidence" value="ECO:0007669"/>
    <property type="project" value="UniProtKB-UniRule"/>
</dbReference>
<evidence type="ECO:0000313" key="10">
    <source>
        <dbReference type="Proteomes" id="UP000244948"/>
    </source>
</evidence>
<comment type="pathway">
    <text evidence="5">Amino-acid degradation; L-histidine degradation into L-glutamate; L-glutamate from N-formimidoyl-L-glutamate (hydrolase route): step 1/1.</text>
</comment>
<feature type="binding site" evidence="5">
    <location>
        <position position="156"/>
    </location>
    <ligand>
        <name>Mn(2+)</name>
        <dbReference type="ChEBI" id="CHEBI:29035"/>
        <label>2</label>
    </ligand>
</feature>
<dbReference type="PRINTS" id="PR00116">
    <property type="entry name" value="ARGINASE"/>
</dbReference>
<dbReference type="RefSeq" id="WP_109235373.1">
    <property type="nucleotide sequence ID" value="NZ_BMXZ01000001.1"/>
</dbReference>
<accession>A0A2U2ALT5</accession>
<dbReference type="Pfam" id="PF00491">
    <property type="entry name" value="Arginase"/>
    <property type="match status" value="1"/>
</dbReference>
<feature type="binding site" evidence="5">
    <location>
        <position position="245"/>
    </location>
    <ligand>
        <name>Mn(2+)</name>
        <dbReference type="ChEBI" id="CHEBI:29035"/>
        <label>2</label>
    </ligand>
</feature>
<dbReference type="GO" id="GO:0019557">
    <property type="term" value="P:L-histidine catabolic process to glutamate and formate"/>
    <property type="evidence" value="ECO:0007669"/>
    <property type="project" value="UniProtKB-UniPathway"/>
</dbReference>
<comment type="catalytic activity">
    <reaction evidence="5">
        <text>N-formimidoyl-L-glutamate + H2O = formamide + L-glutamate</text>
        <dbReference type="Rhea" id="RHEA:22492"/>
        <dbReference type="ChEBI" id="CHEBI:15377"/>
        <dbReference type="ChEBI" id="CHEBI:16397"/>
        <dbReference type="ChEBI" id="CHEBI:29985"/>
        <dbReference type="ChEBI" id="CHEBI:58928"/>
        <dbReference type="EC" id="3.5.3.8"/>
    </reaction>
</comment>
<dbReference type="Gene3D" id="3.40.800.10">
    <property type="entry name" value="Ureohydrolase domain"/>
    <property type="match status" value="1"/>
</dbReference>
<dbReference type="GO" id="GO:0050415">
    <property type="term" value="F:formimidoylglutamase activity"/>
    <property type="evidence" value="ECO:0007669"/>
    <property type="project" value="UniProtKB-UniRule"/>
</dbReference>
<feature type="binding site" evidence="5 7">
    <location>
        <position position="154"/>
    </location>
    <ligand>
        <name>Mn(2+)</name>
        <dbReference type="ChEBI" id="CHEBI:29035"/>
        <label>1</label>
    </ligand>
</feature>
<evidence type="ECO:0000256" key="2">
    <source>
        <dbReference type="ARBA" id="ARBA00022801"/>
    </source>
</evidence>
<keyword evidence="1 5" id="KW-0479">Metal-binding</keyword>
<keyword evidence="10" id="KW-1185">Reference proteome</keyword>
<proteinExistence type="inferred from homology"/>
<dbReference type="PIRSF" id="PIRSF036979">
    <property type="entry name" value="Arginase"/>
    <property type="match status" value="1"/>
</dbReference>
<name>A0A2U2ALT5_9GAMM</name>
<feature type="binding site" evidence="5 7">
    <location>
        <position position="158"/>
    </location>
    <ligand>
        <name>Mn(2+)</name>
        <dbReference type="ChEBI" id="CHEBI:29035"/>
        <label>1</label>
    </ligand>
</feature>
<feature type="binding site" evidence="5 7">
    <location>
        <position position="129"/>
    </location>
    <ligand>
        <name>Mn(2+)</name>
        <dbReference type="ChEBI" id="CHEBI:29035"/>
        <label>1</label>
    </ligand>
</feature>
<organism evidence="9 10">
    <name type="scientific">Ignatzschineria indica</name>
    <dbReference type="NCBI Taxonomy" id="472583"/>
    <lineage>
        <taxon>Bacteria</taxon>
        <taxon>Pseudomonadati</taxon>
        <taxon>Pseudomonadota</taxon>
        <taxon>Gammaproteobacteria</taxon>
        <taxon>Cardiobacteriales</taxon>
        <taxon>Ignatzschineriaceae</taxon>
        <taxon>Ignatzschineria</taxon>
    </lineage>
</organism>
<dbReference type="PANTHER" id="PTHR11358">
    <property type="entry name" value="ARGINASE/AGMATINASE"/>
    <property type="match status" value="1"/>
</dbReference>
<evidence type="ECO:0000256" key="1">
    <source>
        <dbReference type="ARBA" id="ARBA00022723"/>
    </source>
</evidence>
<dbReference type="UniPathway" id="UPA00379">
    <property type="reaction ID" value="UER00552"/>
</dbReference>
<feature type="binding site" evidence="7">
    <location>
        <position position="247"/>
    </location>
    <ligand>
        <name>Mn(2+)</name>
        <dbReference type="ChEBI" id="CHEBI:29035"/>
        <label>1</label>
    </ligand>
</feature>
<comment type="cofactor">
    <cofactor evidence="5 7">
        <name>Mn(2+)</name>
        <dbReference type="ChEBI" id="CHEBI:29035"/>
    </cofactor>
    <text evidence="5 7">Binds 2 manganese ions per subunit.</text>
</comment>
<keyword evidence="2 5" id="KW-0378">Hydrolase</keyword>
<keyword evidence="4 5" id="KW-0464">Manganese</keyword>
<comment type="similarity">
    <text evidence="5 8">Belongs to the arginase family.</text>
</comment>
<evidence type="ECO:0000256" key="8">
    <source>
        <dbReference type="PROSITE-ProRule" id="PRU00742"/>
    </source>
</evidence>
<dbReference type="HAMAP" id="MF_00737">
    <property type="entry name" value="Formimidoylglutam"/>
    <property type="match status" value="1"/>
</dbReference>
<evidence type="ECO:0000256" key="7">
    <source>
        <dbReference type="PIRSR" id="PIRSR036979-1"/>
    </source>
</evidence>